<name>A0A2N5TY13_9BASI</name>
<keyword evidence="1" id="KW-0175">Coiled coil</keyword>
<proteinExistence type="predicted"/>
<feature type="coiled-coil region" evidence="1">
    <location>
        <begin position="15"/>
        <end position="42"/>
    </location>
</feature>
<dbReference type="AlphaFoldDB" id="A0A2N5TY13"/>
<dbReference type="Proteomes" id="UP000235388">
    <property type="component" value="Unassembled WGS sequence"/>
</dbReference>
<dbReference type="EMBL" id="PGCJ01000379">
    <property type="protein sequence ID" value="PLW30395.1"/>
    <property type="molecule type" value="Genomic_DNA"/>
</dbReference>
<sequence>MLKEVRYDQLFREHETRHRELVEDIESKIEELDEEIFDAKEEGRTHQRYMRVFPNGIAPAAPPPSKITPPFPPPSNITPLPARFQNNPAVDLANTYGFLLVKHNQLIKHAKEGGTTICNPRRPDVPPLAAPAHYGRNGNNVNRELAMREHTQNNSLRRQVNSELGTGGVLPFNNHPLNNRQAMGQYPKGRDMPVQPEAELYLLHREQRTGYMSPRGSAPISSPFAAAQVAPSPTREECTIHGHITANPEQPNRTITGPNGAHHEPANTQAMVLTAVHANSTNVAVAPAVNMPTQASFTINHPLFVDKVWPSCPFKSRANFALGLFDRAYNCKYLEKMDAAQAYYQFYLNYVRRVANPASSLHKEGIYCPVCSVDPVHPEREL</sequence>
<gene>
    <name evidence="2" type="ORF">PCANC_23266</name>
</gene>
<evidence type="ECO:0000313" key="2">
    <source>
        <dbReference type="EMBL" id="PLW30395.1"/>
    </source>
</evidence>
<comment type="caution">
    <text evidence="2">The sequence shown here is derived from an EMBL/GenBank/DDBJ whole genome shotgun (WGS) entry which is preliminary data.</text>
</comment>
<reference evidence="2 3" key="1">
    <citation type="submission" date="2017-11" db="EMBL/GenBank/DDBJ databases">
        <title>De novo assembly and phasing of dikaryotic genomes from two isolates of Puccinia coronata f. sp. avenae, the causal agent of oat crown rust.</title>
        <authorList>
            <person name="Miller M.E."/>
            <person name="Zhang Y."/>
            <person name="Omidvar V."/>
            <person name="Sperschneider J."/>
            <person name="Schwessinger B."/>
            <person name="Raley C."/>
            <person name="Palmer J.M."/>
            <person name="Garnica D."/>
            <person name="Upadhyaya N."/>
            <person name="Rathjen J."/>
            <person name="Taylor J.M."/>
            <person name="Park R.F."/>
            <person name="Dodds P.N."/>
            <person name="Hirsch C.D."/>
            <person name="Kianian S.F."/>
            <person name="Figueroa M."/>
        </authorList>
    </citation>
    <scope>NUCLEOTIDE SEQUENCE [LARGE SCALE GENOMIC DNA]</scope>
    <source>
        <strain evidence="2">12NC29</strain>
    </source>
</reference>
<protein>
    <submittedName>
        <fullName evidence="2">Uncharacterized protein</fullName>
    </submittedName>
</protein>
<accession>A0A2N5TY13</accession>
<evidence type="ECO:0000256" key="1">
    <source>
        <dbReference type="SAM" id="Coils"/>
    </source>
</evidence>
<organism evidence="2 3">
    <name type="scientific">Puccinia coronata f. sp. avenae</name>
    <dbReference type="NCBI Taxonomy" id="200324"/>
    <lineage>
        <taxon>Eukaryota</taxon>
        <taxon>Fungi</taxon>
        <taxon>Dikarya</taxon>
        <taxon>Basidiomycota</taxon>
        <taxon>Pucciniomycotina</taxon>
        <taxon>Pucciniomycetes</taxon>
        <taxon>Pucciniales</taxon>
        <taxon>Pucciniaceae</taxon>
        <taxon>Puccinia</taxon>
    </lineage>
</organism>
<keyword evidence="3" id="KW-1185">Reference proteome</keyword>
<evidence type="ECO:0000313" key="3">
    <source>
        <dbReference type="Proteomes" id="UP000235388"/>
    </source>
</evidence>